<evidence type="ECO:0000256" key="5">
    <source>
        <dbReference type="ARBA" id="ARBA00022475"/>
    </source>
</evidence>
<evidence type="ECO:0000256" key="9">
    <source>
        <dbReference type="ARBA" id="ARBA00022777"/>
    </source>
</evidence>
<keyword evidence="9 15" id="KW-0418">Kinase</keyword>
<evidence type="ECO:0000256" key="10">
    <source>
        <dbReference type="ARBA" id="ARBA00022840"/>
    </source>
</evidence>
<comment type="similarity">
    <text evidence="3 15">Belongs to the protein kinase superfamily. KdkA/RfaP family.</text>
</comment>
<keyword evidence="6 15" id="KW-0997">Cell inner membrane</keyword>
<dbReference type="GO" id="GO:0004672">
    <property type="term" value="F:protein kinase activity"/>
    <property type="evidence" value="ECO:0007669"/>
    <property type="project" value="InterPro"/>
</dbReference>
<evidence type="ECO:0000256" key="6">
    <source>
        <dbReference type="ARBA" id="ARBA00022519"/>
    </source>
</evidence>
<dbReference type="Proteomes" id="UP000279995">
    <property type="component" value="Chromosome I"/>
</dbReference>
<comment type="function">
    <text evidence="15">Catalyzes the ATP-dependent phosphorylation of the 3-deoxy-D-manno-octulosonic acid (Kdo) residue in Kdo-lipid IV(A) at the 4-OH position.</text>
</comment>
<dbReference type="GO" id="GO:0005886">
    <property type="term" value="C:plasma membrane"/>
    <property type="evidence" value="ECO:0007669"/>
    <property type="project" value="UniProtKB-SubCell"/>
</dbReference>
<keyword evidence="11 15" id="KW-0448">Lipopolysaccharide biosynthesis</keyword>
<name>A0AAD0XBY6_9GAMM</name>
<comment type="pathway">
    <text evidence="2 15">Bacterial outer membrane biogenesis; LPS core biosynthesis.</text>
</comment>
<reference evidence="17 18" key="1">
    <citation type="submission" date="2018-10" db="EMBL/GenBank/DDBJ databases">
        <title>Complete Genome Sequence and Transcriptomic Profiles of a Marine Bacterium, Pseudoalteromonas agarivorans Hao 2018.</title>
        <authorList>
            <person name="Hao L."/>
        </authorList>
    </citation>
    <scope>NUCLEOTIDE SEQUENCE [LARGE SCALE GENOMIC DNA]</scope>
    <source>
        <strain evidence="17 18">Hao 2018</strain>
    </source>
</reference>
<comment type="subcellular location">
    <subcellularLocation>
        <location evidence="1 15">Cell inner membrane</location>
        <topology evidence="1 15">Peripheral membrane protein</topology>
        <orientation evidence="1 15">Cytoplasmic side</orientation>
    </subcellularLocation>
</comment>
<organism evidence="17 18">
    <name type="scientific">Pseudoalteromonas agarivorans</name>
    <dbReference type="NCBI Taxonomy" id="176102"/>
    <lineage>
        <taxon>Bacteria</taxon>
        <taxon>Pseudomonadati</taxon>
        <taxon>Pseudomonadota</taxon>
        <taxon>Gammaproteobacteria</taxon>
        <taxon>Alteromonadales</taxon>
        <taxon>Pseudoalteromonadaceae</taxon>
        <taxon>Pseudoalteromonas</taxon>
    </lineage>
</organism>
<evidence type="ECO:0000259" key="16">
    <source>
        <dbReference type="PROSITE" id="PS50011"/>
    </source>
</evidence>
<dbReference type="Pfam" id="PF06293">
    <property type="entry name" value="Kdo"/>
    <property type="match status" value="1"/>
</dbReference>
<gene>
    <name evidence="15" type="primary">kdkA</name>
    <name evidence="17" type="ORF">D9T18_03720</name>
</gene>
<evidence type="ECO:0000256" key="4">
    <source>
        <dbReference type="ARBA" id="ARBA00011988"/>
    </source>
</evidence>
<evidence type="ECO:0000256" key="14">
    <source>
        <dbReference type="ARBA" id="ARBA00034417"/>
    </source>
</evidence>
<dbReference type="EC" id="2.7.1.166" evidence="4 15"/>
<evidence type="ECO:0000256" key="8">
    <source>
        <dbReference type="ARBA" id="ARBA00022741"/>
    </source>
</evidence>
<proteinExistence type="inferred from homology"/>
<dbReference type="GO" id="GO:0005524">
    <property type="term" value="F:ATP binding"/>
    <property type="evidence" value="ECO:0007669"/>
    <property type="project" value="UniProtKB-UniRule"/>
</dbReference>
<comment type="catalytic activity">
    <reaction evidence="14 15">
        <text>an alpha-Kdo-(2-&gt;6)-lipid IVA + ATP = a 4-O-phospho-alpha-Kdo-(2-&gt;6)-lipid IVA + ADP + H(+)</text>
        <dbReference type="Rhea" id="RHEA:74271"/>
        <dbReference type="ChEBI" id="CHEBI:15378"/>
        <dbReference type="ChEBI" id="CHEBI:30616"/>
        <dbReference type="ChEBI" id="CHEBI:176428"/>
        <dbReference type="ChEBI" id="CHEBI:193140"/>
        <dbReference type="ChEBI" id="CHEBI:456216"/>
        <dbReference type="EC" id="2.7.1.166"/>
    </reaction>
</comment>
<dbReference type="NCBIfam" id="NF002475">
    <property type="entry name" value="PRK01723.1"/>
    <property type="match status" value="1"/>
</dbReference>
<keyword evidence="10 15" id="KW-0067">ATP-binding</keyword>
<evidence type="ECO:0000256" key="3">
    <source>
        <dbReference type="ARBA" id="ARBA00010327"/>
    </source>
</evidence>
<dbReference type="GO" id="GO:0009244">
    <property type="term" value="P:lipopolysaccharide core region biosynthetic process"/>
    <property type="evidence" value="ECO:0007669"/>
    <property type="project" value="UniProtKB-UniRule"/>
</dbReference>
<dbReference type="EMBL" id="CP033065">
    <property type="protein sequence ID" value="AYM85869.1"/>
    <property type="molecule type" value="Genomic_DNA"/>
</dbReference>
<dbReference type="PROSITE" id="PS50011">
    <property type="entry name" value="PROTEIN_KINASE_DOM"/>
    <property type="match status" value="1"/>
</dbReference>
<sequence length="242" mass="28114">MFKTLTQGKHTILSHPDYFNEVDLNWFDADYWQQQNKIVGAKKGRATAWFFKHDDLTAVLRHYWRGGLVGKLLSDQYLYPGLKNTRVYKEFSLMIRLIELGLNVPKPIAAKVTTTGLIYRGDIITEAVKGAKSLLDILIERPLTEDELKRIANTVALFHSKGVYHADLNINNILFNETGEVYIIDFDRGEIKPPNKQWQQSNMARLERSFLKEQGRNNAFYWQSNDWQTLLAIYKEQLTTQS</sequence>
<dbReference type="InterPro" id="IPR000719">
    <property type="entry name" value="Prot_kinase_dom"/>
</dbReference>
<evidence type="ECO:0000313" key="18">
    <source>
        <dbReference type="Proteomes" id="UP000279995"/>
    </source>
</evidence>
<dbReference type="InterPro" id="IPR011009">
    <property type="entry name" value="Kinase-like_dom_sf"/>
</dbReference>
<evidence type="ECO:0000256" key="2">
    <source>
        <dbReference type="ARBA" id="ARBA00004713"/>
    </source>
</evidence>
<feature type="domain" description="Protein kinase" evidence="16">
    <location>
        <begin position="1"/>
        <end position="242"/>
    </location>
</feature>
<accession>A0AAD0XBY6</accession>
<dbReference type="Gene3D" id="1.10.510.10">
    <property type="entry name" value="Transferase(Phosphotransferase) domain 1"/>
    <property type="match status" value="1"/>
</dbReference>
<dbReference type="InterPro" id="IPR022826">
    <property type="entry name" value="KDO_kinase"/>
</dbReference>
<feature type="active site" evidence="15">
    <location>
        <position position="167"/>
    </location>
</feature>
<keyword evidence="12 15" id="KW-0472">Membrane</keyword>
<evidence type="ECO:0000256" key="11">
    <source>
        <dbReference type="ARBA" id="ARBA00022985"/>
    </source>
</evidence>
<evidence type="ECO:0000256" key="1">
    <source>
        <dbReference type="ARBA" id="ARBA00004515"/>
    </source>
</evidence>
<keyword evidence="7 15" id="KW-0808">Transferase</keyword>
<protein>
    <recommendedName>
        <fullName evidence="13 15">3-deoxy-D-manno-octulosonic acid kinase</fullName>
        <shortName evidence="15">Kdo kinase</shortName>
        <ecNumber evidence="4 15">2.7.1.166</ecNumber>
    </recommendedName>
</protein>
<evidence type="ECO:0000256" key="12">
    <source>
        <dbReference type="ARBA" id="ARBA00023136"/>
    </source>
</evidence>
<evidence type="ECO:0000256" key="13">
    <source>
        <dbReference type="ARBA" id="ARBA00029511"/>
    </source>
</evidence>
<dbReference type="AlphaFoldDB" id="A0AAD0XBY6"/>
<keyword evidence="5 15" id="KW-1003">Cell membrane</keyword>
<evidence type="ECO:0000313" key="17">
    <source>
        <dbReference type="EMBL" id="AYM85869.1"/>
    </source>
</evidence>
<dbReference type="SUPFAM" id="SSF56112">
    <property type="entry name" value="Protein kinase-like (PK-like)"/>
    <property type="match status" value="1"/>
</dbReference>
<evidence type="ECO:0000256" key="15">
    <source>
        <dbReference type="HAMAP-Rule" id="MF_00521"/>
    </source>
</evidence>
<keyword evidence="8 15" id="KW-0547">Nucleotide-binding</keyword>
<dbReference type="HAMAP" id="MF_00521">
    <property type="entry name" value="KDO_kinase"/>
    <property type="match status" value="1"/>
</dbReference>
<evidence type="ECO:0000256" key="7">
    <source>
        <dbReference type="ARBA" id="ARBA00022679"/>
    </source>
</evidence>
<dbReference type="RefSeq" id="WP_121637076.1">
    <property type="nucleotide sequence ID" value="NZ_CP033065.1"/>
</dbReference>